<evidence type="ECO:0000313" key="2">
    <source>
        <dbReference type="EMBL" id="ALJ97876.1"/>
    </source>
</evidence>
<dbReference type="KEGG" id="vg:26624695"/>
<gene>
    <name evidence="2" type="ORF">iLp84_44</name>
</gene>
<dbReference type="Proteomes" id="UP000202894">
    <property type="component" value="Segment"/>
</dbReference>
<dbReference type="RefSeq" id="YP_009197563.1">
    <property type="nucleotide sequence ID" value="NC_028783.1"/>
</dbReference>
<name>A0A0P0IZH9_9CAUD</name>
<feature type="domain" description="Putative exodeoxyribonuclease 8 PDDEXK-like" evidence="1">
    <location>
        <begin position="38"/>
        <end position="271"/>
    </location>
</feature>
<proteinExistence type="predicted"/>
<keyword evidence="3" id="KW-1185">Reference proteome</keyword>
<dbReference type="InterPro" id="IPR024432">
    <property type="entry name" value="Put_RecE_PDDEXK-like_dom"/>
</dbReference>
<accession>A0A0P0IZH9</accession>
<dbReference type="Pfam" id="PF12684">
    <property type="entry name" value="DUF3799"/>
    <property type="match status" value="1"/>
</dbReference>
<dbReference type="InterPro" id="IPR016974">
    <property type="entry name" value="Uncharacterised_phage-assoc"/>
</dbReference>
<evidence type="ECO:0000313" key="3">
    <source>
        <dbReference type="Proteomes" id="UP000202894"/>
    </source>
</evidence>
<organism evidence="2 3">
    <name type="scientific">Lactobacillus phage iLp84</name>
    <dbReference type="NCBI Taxonomy" id="1739610"/>
    <lineage>
        <taxon>Viruses</taxon>
        <taxon>Duplodnaviria</taxon>
        <taxon>Heunggongvirae</taxon>
        <taxon>Uroviricota</taxon>
        <taxon>Caudoviricetes</taxon>
        <taxon>Pleetrevirus</taxon>
        <taxon>Pleetrevirus iLp84</taxon>
    </lineage>
</organism>
<sequence>MLLSQTLPMTQMQENNQTFSTVNKDNYYSLDTSFKYQSATWFKKFLTCEAEAVAELQGKWTPRGDPTALLVGNYLHSYFESKQAHEYFIKGHPEMFSTRGSSKGQLKAPYKQADAMIKTLESDEAIMKLYQGNKEEILTGDIFGVEWMGKLDCFDSTKSFFLDLKTTQSLHKKYWKSGERQPTSFVDAYNYQLQMAVYQELIYQNYGTRPRAFIIAVTKEDVPDHAVIEVPQYRMDEALEEIHDSTEHVEAVKSGQVRPHRCEKCDYCRATKKVATIISMDELID</sequence>
<dbReference type="EMBL" id="KR905069">
    <property type="protein sequence ID" value="ALJ97876.1"/>
    <property type="molecule type" value="Genomic_DNA"/>
</dbReference>
<evidence type="ECO:0000259" key="1">
    <source>
        <dbReference type="Pfam" id="PF12684"/>
    </source>
</evidence>
<dbReference type="Gene3D" id="3.90.320.10">
    <property type="match status" value="1"/>
</dbReference>
<dbReference type="PIRSF" id="PIRSF031475">
    <property type="entry name" value="UCP031475"/>
    <property type="match status" value="1"/>
</dbReference>
<protein>
    <recommendedName>
        <fullName evidence="1">Putative exodeoxyribonuclease 8 PDDEXK-like domain-containing protein</fullName>
    </recommendedName>
</protein>
<reference evidence="2 3" key="1">
    <citation type="journal article" date="2016" name="Appl. Environ. Microbiol.">
        <title>Genomic Diversity of Phages Infecting Probiotic Strains of Lactobacillus paracasei.</title>
        <authorList>
            <person name="Mercanti D.J."/>
            <person name="Rousseau G.M."/>
            <person name="Capra M.L."/>
            <person name="Quiberoni A."/>
            <person name="Tremblay D.M."/>
            <person name="Labrie S.J."/>
            <person name="Moineau S."/>
        </authorList>
    </citation>
    <scope>NUCLEOTIDE SEQUENCE [LARGE SCALE GENOMIC DNA]</scope>
</reference>
<dbReference type="GeneID" id="26624695"/>
<dbReference type="OrthoDB" id="15335at10239"/>
<dbReference type="InterPro" id="IPR011604">
    <property type="entry name" value="PDDEXK-like_dom_sf"/>
</dbReference>